<protein>
    <submittedName>
        <fullName evidence="3">Uncharacterized protein</fullName>
    </submittedName>
</protein>
<dbReference type="EMBL" id="MU006292">
    <property type="protein sequence ID" value="KAF2854551.1"/>
    <property type="molecule type" value="Genomic_DNA"/>
</dbReference>
<evidence type="ECO:0000313" key="3">
    <source>
        <dbReference type="EMBL" id="KAF2854551.1"/>
    </source>
</evidence>
<dbReference type="PANTHER" id="PTHR38110:SF1">
    <property type="entry name" value="THIOESTERASE DOMAIN-CONTAINING PROTEIN"/>
    <property type="match status" value="1"/>
</dbReference>
<dbReference type="Pfam" id="PF13622">
    <property type="entry name" value="4HBT_3"/>
    <property type="match status" value="1"/>
</dbReference>
<evidence type="ECO:0000259" key="1">
    <source>
        <dbReference type="Pfam" id="PF13622"/>
    </source>
</evidence>
<feature type="domain" description="Acyl-CoA thioesterase-like C-terminal" evidence="2">
    <location>
        <begin position="155"/>
        <end position="280"/>
    </location>
</feature>
<gene>
    <name evidence="3" type="ORF">T440DRAFT_464704</name>
</gene>
<dbReference type="AlphaFoldDB" id="A0A6A7BGH7"/>
<name>A0A6A7BGH7_9PLEO</name>
<accession>A0A6A7BGH7</accession>
<proteinExistence type="predicted"/>
<evidence type="ECO:0000313" key="4">
    <source>
        <dbReference type="Proteomes" id="UP000799423"/>
    </source>
</evidence>
<dbReference type="Proteomes" id="UP000799423">
    <property type="component" value="Unassembled WGS sequence"/>
</dbReference>
<feature type="domain" description="Acyl-CoA thioesterase-like N-terminal HotDog" evidence="1">
    <location>
        <begin position="23"/>
        <end position="111"/>
    </location>
</feature>
<organism evidence="3 4">
    <name type="scientific">Plenodomus tracheiphilus IPT5</name>
    <dbReference type="NCBI Taxonomy" id="1408161"/>
    <lineage>
        <taxon>Eukaryota</taxon>
        <taxon>Fungi</taxon>
        <taxon>Dikarya</taxon>
        <taxon>Ascomycota</taxon>
        <taxon>Pezizomycotina</taxon>
        <taxon>Dothideomycetes</taxon>
        <taxon>Pleosporomycetidae</taxon>
        <taxon>Pleosporales</taxon>
        <taxon>Pleosporineae</taxon>
        <taxon>Leptosphaeriaceae</taxon>
        <taxon>Plenodomus</taxon>
    </lineage>
</organism>
<dbReference type="InterPro" id="IPR042171">
    <property type="entry name" value="Acyl-CoA_hotdog"/>
</dbReference>
<reference evidence="3" key="1">
    <citation type="submission" date="2020-01" db="EMBL/GenBank/DDBJ databases">
        <authorList>
            <consortium name="DOE Joint Genome Institute"/>
            <person name="Haridas S."/>
            <person name="Albert R."/>
            <person name="Binder M."/>
            <person name="Bloem J."/>
            <person name="Labutti K."/>
            <person name="Salamov A."/>
            <person name="Andreopoulos B."/>
            <person name="Baker S.E."/>
            <person name="Barry K."/>
            <person name="Bills G."/>
            <person name="Bluhm B.H."/>
            <person name="Cannon C."/>
            <person name="Castanera R."/>
            <person name="Culley D.E."/>
            <person name="Daum C."/>
            <person name="Ezra D."/>
            <person name="Gonzalez J.B."/>
            <person name="Henrissat B."/>
            <person name="Kuo A."/>
            <person name="Liang C."/>
            <person name="Lipzen A."/>
            <person name="Lutzoni F."/>
            <person name="Magnuson J."/>
            <person name="Mondo S."/>
            <person name="Nolan M."/>
            <person name="Ohm R."/>
            <person name="Pangilinan J."/>
            <person name="Park H.-J."/>
            <person name="Ramirez L."/>
            <person name="Alfaro M."/>
            <person name="Sun H."/>
            <person name="Tritt A."/>
            <person name="Yoshinaga Y."/>
            <person name="Zwiers L.-H."/>
            <person name="Turgeon B.G."/>
            <person name="Goodwin S.B."/>
            <person name="Spatafora J.W."/>
            <person name="Crous P.W."/>
            <person name="Grigoriev I.V."/>
        </authorList>
    </citation>
    <scope>NUCLEOTIDE SEQUENCE</scope>
    <source>
        <strain evidence="3">IPT5</strain>
    </source>
</reference>
<dbReference type="Gene3D" id="2.40.160.210">
    <property type="entry name" value="Acyl-CoA thioesterase, double hotdog domain"/>
    <property type="match status" value="1"/>
</dbReference>
<dbReference type="InterPro" id="IPR049449">
    <property type="entry name" value="TesB_ACOT8-like_N"/>
</dbReference>
<dbReference type="InterPro" id="IPR049450">
    <property type="entry name" value="ACOT8-like_C"/>
</dbReference>
<keyword evidence="4" id="KW-1185">Reference proteome</keyword>
<dbReference type="SUPFAM" id="SSF54637">
    <property type="entry name" value="Thioesterase/thiol ester dehydrase-isomerase"/>
    <property type="match status" value="2"/>
</dbReference>
<dbReference type="InterPro" id="IPR029069">
    <property type="entry name" value="HotDog_dom_sf"/>
</dbReference>
<dbReference type="PANTHER" id="PTHR38110">
    <property type="entry name" value="CHROMOSOME 23, WHOLE GENOME SHOTGUN SEQUENCE"/>
    <property type="match status" value="1"/>
</dbReference>
<dbReference type="Pfam" id="PF20789">
    <property type="entry name" value="4HBT_3C"/>
    <property type="match status" value="1"/>
</dbReference>
<dbReference type="OrthoDB" id="2532955at2759"/>
<dbReference type="InterPro" id="IPR052389">
    <property type="entry name" value="Sec_Metab_Biosynth-Assoc"/>
</dbReference>
<sequence>MSGWAQATAVEKVSANTYSCTLAGDWCIGSVPNGGYVIGCILEAVKTHFSTSLAKQNQPHTIALHVEFLRRTQVGLATFMIDNVKLGRQTSVVHVSMEQDGQQEVVAYVTNSNIDDEAGFTFDTQYKMSPPVSPVDLAKLEQDSDPVWMRQHEMPFASFRKATTKVHFHFPRKGHPAPTIADEWLCWSDGSNFTNTSIGFVADMFPQLVEGLQSKDKGLHWYPTLLLNLDVKKSLPPGGVKWLQIRVEAKKIKNGRMDLEVFVHDAHGELVALSQHVSLVVSASRNTAARKKPDTKI</sequence>
<evidence type="ECO:0000259" key="2">
    <source>
        <dbReference type="Pfam" id="PF20789"/>
    </source>
</evidence>